<dbReference type="Proteomes" id="UP000604046">
    <property type="component" value="Unassembled WGS sequence"/>
</dbReference>
<dbReference type="EMBL" id="CAJNDS010000680">
    <property type="protein sequence ID" value="CAE7227748.1"/>
    <property type="molecule type" value="Genomic_DNA"/>
</dbReference>
<keyword evidence="3" id="KW-1185">Reference proteome</keyword>
<evidence type="ECO:0000313" key="3">
    <source>
        <dbReference type="Proteomes" id="UP000604046"/>
    </source>
</evidence>
<dbReference type="InterPro" id="IPR043519">
    <property type="entry name" value="NT_sf"/>
</dbReference>
<dbReference type="SUPFAM" id="SSF81301">
    <property type="entry name" value="Nucleotidyltransferase"/>
    <property type="match status" value="1"/>
</dbReference>
<reference evidence="2" key="1">
    <citation type="submission" date="2021-02" db="EMBL/GenBank/DDBJ databases">
        <authorList>
            <person name="Dougan E. K."/>
            <person name="Rhodes N."/>
            <person name="Thang M."/>
            <person name="Chan C."/>
        </authorList>
    </citation>
    <scope>NUCLEOTIDE SEQUENCE</scope>
</reference>
<dbReference type="AlphaFoldDB" id="A0A812KE75"/>
<dbReference type="OrthoDB" id="420381at2759"/>
<feature type="domain" description="Poly(A) RNA polymerase mitochondrial-like central palm" evidence="1">
    <location>
        <begin position="15"/>
        <end position="142"/>
    </location>
</feature>
<dbReference type="PANTHER" id="PTHR12271">
    <property type="entry name" value="POLY A POLYMERASE CID PAP -RELATED"/>
    <property type="match status" value="1"/>
</dbReference>
<evidence type="ECO:0000259" key="1">
    <source>
        <dbReference type="Pfam" id="PF22600"/>
    </source>
</evidence>
<dbReference type="Gene3D" id="3.30.460.10">
    <property type="entry name" value="Beta Polymerase, domain 2"/>
    <property type="match status" value="1"/>
</dbReference>
<dbReference type="Pfam" id="PF22600">
    <property type="entry name" value="MTPAP-like_central"/>
    <property type="match status" value="1"/>
</dbReference>
<dbReference type="Gene3D" id="1.10.1410.10">
    <property type="match status" value="1"/>
</dbReference>
<gene>
    <name evidence="2" type="primary">gld-2</name>
    <name evidence="2" type="ORF">SNAT2548_LOCUS9008</name>
</gene>
<name>A0A812KE75_9DINO</name>
<accession>A0A812KE75</accession>
<sequence>MRSSRSPIVPVPQIECSERVTDLKNRVRRAAIRAGFTEQAAVHAFGSSVNGFGDETSDIDLVLDVPEEILEREFPYAYIRDLIPATLDYLSEYLEQEGFQMREKVLSAKVPILKLTIDGVECDLSCNNLLPVFNTKLLRLYADRDRRVVDLVRHLKIWAKKEGVHGAPNGHLSSYSFCLMGIFYMQQKCGLPCLQTNADQHPQWYHERMGRKAGPPYCCRSADNVKECRQNRSGRQVCNVFIDEGAAATAETEQTRRSSSGVYQLSVLGSNFHMVDVHADALLLTCSLPLWFGLADSRCLVHMVGCVVLMMKHELLEPRRFRHIHD</sequence>
<comment type="caution">
    <text evidence="2">The sequence shown here is derived from an EMBL/GenBank/DDBJ whole genome shotgun (WGS) entry which is preliminary data.</text>
</comment>
<protein>
    <submittedName>
        <fullName evidence="2">Gld-2 protein</fullName>
    </submittedName>
</protein>
<dbReference type="PANTHER" id="PTHR12271:SF40">
    <property type="entry name" value="POLY(A) RNA POLYMERASE GLD2"/>
    <property type="match status" value="1"/>
</dbReference>
<dbReference type="SUPFAM" id="SSF81631">
    <property type="entry name" value="PAP/OAS1 substrate-binding domain"/>
    <property type="match status" value="1"/>
</dbReference>
<proteinExistence type="predicted"/>
<dbReference type="GO" id="GO:0031123">
    <property type="term" value="P:RNA 3'-end processing"/>
    <property type="evidence" value="ECO:0007669"/>
    <property type="project" value="TreeGrafter"/>
</dbReference>
<dbReference type="GO" id="GO:0016779">
    <property type="term" value="F:nucleotidyltransferase activity"/>
    <property type="evidence" value="ECO:0007669"/>
    <property type="project" value="TreeGrafter"/>
</dbReference>
<evidence type="ECO:0000313" key="2">
    <source>
        <dbReference type="EMBL" id="CAE7227748.1"/>
    </source>
</evidence>
<dbReference type="CDD" id="cd05402">
    <property type="entry name" value="NT_PAP_TUTase"/>
    <property type="match status" value="1"/>
</dbReference>
<dbReference type="InterPro" id="IPR054708">
    <property type="entry name" value="MTPAP-like_central"/>
</dbReference>
<organism evidence="2 3">
    <name type="scientific">Symbiodinium natans</name>
    <dbReference type="NCBI Taxonomy" id="878477"/>
    <lineage>
        <taxon>Eukaryota</taxon>
        <taxon>Sar</taxon>
        <taxon>Alveolata</taxon>
        <taxon>Dinophyceae</taxon>
        <taxon>Suessiales</taxon>
        <taxon>Symbiodiniaceae</taxon>
        <taxon>Symbiodinium</taxon>
    </lineage>
</organism>